<dbReference type="KEGG" id="ada:A5CPEGH6_11750"/>
<organism evidence="4 5">
    <name type="scientific">Alistipes dispar</name>
    <dbReference type="NCBI Taxonomy" id="2585119"/>
    <lineage>
        <taxon>Bacteria</taxon>
        <taxon>Pseudomonadati</taxon>
        <taxon>Bacteroidota</taxon>
        <taxon>Bacteroidia</taxon>
        <taxon>Bacteroidales</taxon>
        <taxon>Rikenellaceae</taxon>
        <taxon>Alistipes</taxon>
    </lineage>
</organism>
<dbReference type="SUPFAM" id="SSF53613">
    <property type="entry name" value="Ribokinase-like"/>
    <property type="match status" value="1"/>
</dbReference>
<evidence type="ECO:0000256" key="2">
    <source>
        <dbReference type="ARBA" id="ARBA00022777"/>
    </source>
</evidence>
<dbReference type="GeneID" id="98673152"/>
<dbReference type="GO" id="GO:0016301">
    <property type="term" value="F:kinase activity"/>
    <property type="evidence" value="ECO:0007669"/>
    <property type="project" value="UniProtKB-KW"/>
</dbReference>
<dbReference type="InterPro" id="IPR002173">
    <property type="entry name" value="Carboh/pur_kinase_PfkB_CS"/>
</dbReference>
<gene>
    <name evidence="4" type="ORF">A5CPEGH6_11750</name>
</gene>
<dbReference type="PROSITE" id="PS00584">
    <property type="entry name" value="PFKB_KINASES_2"/>
    <property type="match status" value="1"/>
</dbReference>
<dbReference type="RefSeq" id="WP_141428350.1">
    <property type="nucleotide sequence ID" value="NZ_AP019736.1"/>
</dbReference>
<keyword evidence="2 4" id="KW-0418">Kinase</keyword>
<reference evidence="5" key="1">
    <citation type="submission" date="2019-06" db="EMBL/GenBank/DDBJ databases">
        <title>Alistipes onderdonkii subsp. vulgaris subsp. nov., Alistipes dispar sp. nov. and Alistipes communis sp. nov., isolated from human faeces, and creation of Alistipes onderdonkii subsp. onderdonkii subsp. nov.</title>
        <authorList>
            <person name="Sakamoto M."/>
            <person name="Ikeyama N."/>
            <person name="Ogata Y."/>
            <person name="Suda W."/>
            <person name="Iino T."/>
            <person name="Hattori M."/>
            <person name="Ohkuma M."/>
        </authorList>
    </citation>
    <scope>NUCLEOTIDE SEQUENCE [LARGE SCALE GENOMIC DNA]</scope>
    <source>
        <strain evidence="5">5CPEGH6</strain>
    </source>
</reference>
<protein>
    <submittedName>
        <fullName evidence="4">Sugar kinase</fullName>
    </submittedName>
</protein>
<dbReference type="Pfam" id="PF00294">
    <property type="entry name" value="PfkB"/>
    <property type="match status" value="1"/>
</dbReference>
<dbReference type="InterPro" id="IPR029056">
    <property type="entry name" value="Ribokinase-like"/>
</dbReference>
<dbReference type="Proteomes" id="UP000319374">
    <property type="component" value="Chromosome"/>
</dbReference>
<dbReference type="PANTHER" id="PTHR10584:SF166">
    <property type="entry name" value="RIBOKINASE"/>
    <property type="match status" value="1"/>
</dbReference>
<keyword evidence="1" id="KW-0808">Transferase</keyword>
<evidence type="ECO:0000313" key="4">
    <source>
        <dbReference type="EMBL" id="BBL06537.1"/>
    </source>
</evidence>
<feature type="domain" description="Carbohydrate kinase PfkB" evidence="3">
    <location>
        <begin position="26"/>
        <end position="318"/>
    </location>
</feature>
<dbReference type="OrthoDB" id="9813569at2"/>
<accession>A0A4Y1WZS3</accession>
<dbReference type="GO" id="GO:0005829">
    <property type="term" value="C:cytosol"/>
    <property type="evidence" value="ECO:0007669"/>
    <property type="project" value="TreeGrafter"/>
</dbReference>
<proteinExistence type="predicted"/>
<sequence>MERKGIISAGNWLVDNIKIIERYPTRGNLTTISRIETGLGGCSHNVLADLARLGTDLPLYAGGCIGRDAFGDYVLREIDRCGIDRRNMLTLDDCATSYTDVMSEIDGGCRTFFHFRGANARLGAEEIARMESPARIFHLGYLLLLDELDRPDPEYGVVAARVLDGLRRKGYETSVDVVSEESDRFRQIVGPCLPHTDYFIVNEIEAGAVCGLQLRTPEGSLLRERVEEAAAMLLGRGVGRLCAIHFPEGGYAVSRSGERCWCDSVPVARHEIVSSVGAGDAFCAGMLYAQHERMPLRDALRTANASARFNLFSATSTGGAPTLHRLNEFIHRNYTEL</sequence>
<dbReference type="PANTHER" id="PTHR10584">
    <property type="entry name" value="SUGAR KINASE"/>
    <property type="match status" value="1"/>
</dbReference>
<keyword evidence="5" id="KW-1185">Reference proteome</keyword>
<dbReference type="AlphaFoldDB" id="A0A4Y1WZS3"/>
<dbReference type="Gene3D" id="3.40.1190.20">
    <property type="match status" value="1"/>
</dbReference>
<evidence type="ECO:0000313" key="5">
    <source>
        <dbReference type="Proteomes" id="UP000319374"/>
    </source>
</evidence>
<evidence type="ECO:0000259" key="3">
    <source>
        <dbReference type="Pfam" id="PF00294"/>
    </source>
</evidence>
<evidence type="ECO:0000256" key="1">
    <source>
        <dbReference type="ARBA" id="ARBA00022679"/>
    </source>
</evidence>
<dbReference type="EMBL" id="AP019736">
    <property type="protein sequence ID" value="BBL06537.1"/>
    <property type="molecule type" value="Genomic_DNA"/>
</dbReference>
<dbReference type="InterPro" id="IPR011611">
    <property type="entry name" value="PfkB_dom"/>
</dbReference>
<name>A0A4Y1WZS3_9BACT</name>